<dbReference type="Pfam" id="PF03547">
    <property type="entry name" value="Mem_trans"/>
    <property type="match status" value="1"/>
</dbReference>
<gene>
    <name evidence="9" type="ORF">BIFGAL_03436</name>
</gene>
<keyword evidence="7 8" id="KW-0472">Membrane</keyword>
<reference evidence="9 10" key="1">
    <citation type="submission" date="2009-11" db="EMBL/GenBank/DDBJ databases">
        <authorList>
            <person name="Weinstock G."/>
            <person name="Sodergren E."/>
            <person name="Clifton S."/>
            <person name="Fulton L."/>
            <person name="Fulton B."/>
            <person name="Courtney L."/>
            <person name="Fronick C."/>
            <person name="Harrison M."/>
            <person name="Strong C."/>
            <person name="Farmer C."/>
            <person name="Delahaunty K."/>
            <person name="Markovic C."/>
            <person name="Hall O."/>
            <person name="Minx P."/>
            <person name="Tomlinson C."/>
            <person name="Mitreva M."/>
            <person name="Nelson J."/>
            <person name="Hou S."/>
            <person name="Wollam A."/>
            <person name="Pepin K.H."/>
            <person name="Johnson M."/>
            <person name="Bhonagiri V."/>
            <person name="Nash W.E."/>
            <person name="Warren W."/>
            <person name="Chinwalla A."/>
            <person name="Mardis E.R."/>
            <person name="Wilson R.K."/>
        </authorList>
    </citation>
    <scope>NUCLEOTIDE SEQUENCE [LARGE SCALE GENOMIC DNA]</scope>
    <source>
        <strain evidence="9 10">DSM 20093</strain>
    </source>
</reference>
<keyword evidence="5 8" id="KW-0812">Transmembrane</keyword>
<evidence type="ECO:0000256" key="2">
    <source>
        <dbReference type="ARBA" id="ARBA00010145"/>
    </source>
</evidence>
<keyword evidence="4" id="KW-1003">Cell membrane</keyword>
<evidence type="ECO:0000256" key="6">
    <source>
        <dbReference type="ARBA" id="ARBA00022989"/>
    </source>
</evidence>
<evidence type="ECO:0000256" key="3">
    <source>
        <dbReference type="ARBA" id="ARBA00022448"/>
    </source>
</evidence>
<sequence length="347" mass="35681">MVRNAQISMESACGRRQRELAAGAGGAPAEAGGVMGGFLGAMQGFAIIGIIIAAGYVCARLQIGGSQAQYACNRVAFYVANPCLMFSVMSQHRIGEVFDVTILVAFGSAFVAGLAFVIVGKFVLHLKAVDNAVGALCSLYCNANNIGLPVATYILGNPGLVAPLLLIQQALYMPIALAALDTLTSGKTSLTRIVTSPLRQPIFIGTVLGIGCSVLAEQVGHAVVPSVFAETTSLLGGAAVPMILLAFGMSLHGTKPLEQTSKGAVFSIVIAKNILMPAAAFALAYWGLGLRGDVLYGCVVLAALPSAQNAFNFAFQYNASVPLARDGVLMSTALSPLSIAVLAALLS</sequence>
<feature type="transmembrane region" description="Helical" evidence="8">
    <location>
        <begin position="263"/>
        <end position="288"/>
    </location>
</feature>
<evidence type="ECO:0000256" key="4">
    <source>
        <dbReference type="ARBA" id="ARBA00022475"/>
    </source>
</evidence>
<dbReference type="Proteomes" id="UP000003656">
    <property type="component" value="Unassembled WGS sequence"/>
</dbReference>
<proteinExistence type="inferred from homology"/>
<protein>
    <submittedName>
        <fullName evidence="9">Transporter, auxin efflux carrier (AEC) family protein</fullName>
    </submittedName>
</protein>
<feature type="transmembrane region" description="Helical" evidence="8">
    <location>
        <begin position="327"/>
        <end position="346"/>
    </location>
</feature>
<dbReference type="GO" id="GO:0005886">
    <property type="term" value="C:plasma membrane"/>
    <property type="evidence" value="ECO:0007669"/>
    <property type="project" value="UniProtKB-SubCell"/>
</dbReference>
<dbReference type="InterPro" id="IPR004776">
    <property type="entry name" value="Mem_transp_PIN-like"/>
</dbReference>
<organism evidence="9 10">
    <name type="scientific">Bifidobacterium gallicum DSM 20093 = LMG 11596</name>
    <dbReference type="NCBI Taxonomy" id="561180"/>
    <lineage>
        <taxon>Bacteria</taxon>
        <taxon>Bacillati</taxon>
        <taxon>Actinomycetota</taxon>
        <taxon>Actinomycetes</taxon>
        <taxon>Bifidobacteriales</taxon>
        <taxon>Bifidobacteriaceae</taxon>
        <taxon>Bifidobacterium</taxon>
    </lineage>
</organism>
<dbReference type="GO" id="GO:0055085">
    <property type="term" value="P:transmembrane transport"/>
    <property type="evidence" value="ECO:0007669"/>
    <property type="project" value="InterPro"/>
</dbReference>
<comment type="caution">
    <text evidence="9">The sequence shown here is derived from an EMBL/GenBank/DDBJ whole genome shotgun (WGS) entry which is preliminary data.</text>
</comment>
<evidence type="ECO:0000313" key="10">
    <source>
        <dbReference type="Proteomes" id="UP000003656"/>
    </source>
</evidence>
<dbReference type="PANTHER" id="PTHR36838">
    <property type="entry name" value="AUXIN EFFLUX CARRIER FAMILY PROTEIN"/>
    <property type="match status" value="1"/>
</dbReference>
<dbReference type="InterPro" id="IPR038770">
    <property type="entry name" value="Na+/solute_symporter_sf"/>
</dbReference>
<dbReference type="Gene3D" id="1.20.1530.20">
    <property type="match status" value="1"/>
</dbReference>
<accession>D1NUB5</accession>
<feature type="transmembrane region" description="Helical" evidence="8">
    <location>
        <begin position="232"/>
        <end position="251"/>
    </location>
</feature>
<comment type="subcellular location">
    <subcellularLocation>
        <location evidence="1">Cell membrane</location>
        <topology evidence="1">Multi-pass membrane protein</topology>
    </subcellularLocation>
</comment>
<evidence type="ECO:0000313" key="9">
    <source>
        <dbReference type="EMBL" id="EFA23319.1"/>
    </source>
</evidence>
<dbReference type="AlphaFoldDB" id="D1NUB5"/>
<keyword evidence="6 8" id="KW-1133">Transmembrane helix</keyword>
<evidence type="ECO:0000256" key="1">
    <source>
        <dbReference type="ARBA" id="ARBA00004651"/>
    </source>
</evidence>
<dbReference type="eggNOG" id="COG0679">
    <property type="taxonomic scope" value="Bacteria"/>
</dbReference>
<dbReference type="EMBL" id="ABXB03000002">
    <property type="protein sequence ID" value="EFA23319.1"/>
    <property type="molecule type" value="Genomic_DNA"/>
</dbReference>
<feature type="transmembrane region" description="Helical" evidence="8">
    <location>
        <begin position="75"/>
        <end position="94"/>
    </location>
</feature>
<evidence type="ECO:0000256" key="7">
    <source>
        <dbReference type="ARBA" id="ARBA00023136"/>
    </source>
</evidence>
<evidence type="ECO:0000256" key="5">
    <source>
        <dbReference type="ARBA" id="ARBA00022692"/>
    </source>
</evidence>
<feature type="transmembrane region" description="Helical" evidence="8">
    <location>
        <begin position="44"/>
        <end position="63"/>
    </location>
</feature>
<comment type="similarity">
    <text evidence="2">Belongs to the auxin efflux carrier (TC 2.A.69) family.</text>
</comment>
<name>D1NUB5_9BIFI</name>
<feature type="transmembrane region" description="Helical" evidence="8">
    <location>
        <begin position="294"/>
        <end position="315"/>
    </location>
</feature>
<dbReference type="STRING" id="561180.BIFGAL_03436"/>
<dbReference type="PANTHER" id="PTHR36838:SF3">
    <property type="entry name" value="TRANSPORTER AUXIN EFFLUX CARRIER EC FAMILY"/>
    <property type="match status" value="1"/>
</dbReference>
<keyword evidence="3" id="KW-0813">Transport</keyword>
<evidence type="ECO:0000256" key="8">
    <source>
        <dbReference type="SAM" id="Phobius"/>
    </source>
</evidence>
<feature type="transmembrane region" description="Helical" evidence="8">
    <location>
        <begin position="201"/>
        <end position="220"/>
    </location>
</feature>
<feature type="transmembrane region" description="Helical" evidence="8">
    <location>
        <begin position="100"/>
        <end position="120"/>
    </location>
</feature>